<dbReference type="OrthoDB" id="5966209at2"/>
<comment type="caution">
    <text evidence="1">The sequence shown here is derived from an EMBL/GenBank/DDBJ whole genome shotgun (WGS) entry which is preliminary data.</text>
</comment>
<sequence length="165" mass="18197">METTPELARLFPATVRTWLAARGCDDARWVPATGALPPEDGRPCEDFPMDLPTSPLRWLVLRLHFQDGGGLGADERAALAAYLAALAPFLSARPPAQRDPWVTLSRETLLVVEHQVRNFLNSLLMNAAVLSLHTGHQGRDPVLEQIELDGQRCLDVVRQLLHPPG</sequence>
<accession>A0A091B3C7</accession>
<proteinExistence type="predicted"/>
<dbReference type="PATRIC" id="fig|1384054.3.peg.1866"/>
<organism evidence="1 2">
    <name type="scientific">Arenimonas malthae CC-JY-1</name>
    <dbReference type="NCBI Taxonomy" id="1384054"/>
    <lineage>
        <taxon>Bacteria</taxon>
        <taxon>Pseudomonadati</taxon>
        <taxon>Pseudomonadota</taxon>
        <taxon>Gammaproteobacteria</taxon>
        <taxon>Lysobacterales</taxon>
        <taxon>Lysobacteraceae</taxon>
        <taxon>Arenimonas</taxon>
    </lineage>
</organism>
<reference evidence="1 2" key="1">
    <citation type="submission" date="2013-09" db="EMBL/GenBank/DDBJ databases">
        <title>Genome sequencing of Arenimonas malthae.</title>
        <authorList>
            <person name="Chen F."/>
            <person name="Wang G."/>
        </authorList>
    </citation>
    <scope>NUCLEOTIDE SEQUENCE [LARGE SCALE GENOMIC DNA]</scope>
    <source>
        <strain evidence="1 2">CC-JY-1</strain>
    </source>
</reference>
<dbReference type="RefSeq" id="WP_043803863.1">
    <property type="nucleotide sequence ID" value="NZ_AVCH01000172.1"/>
</dbReference>
<gene>
    <name evidence="1" type="ORF">N790_02110</name>
</gene>
<protein>
    <submittedName>
        <fullName evidence="1">Uncharacterized protein</fullName>
    </submittedName>
</protein>
<keyword evidence="2" id="KW-1185">Reference proteome</keyword>
<dbReference type="EMBL" id="AVCH01000172">
    <property type="protein sequence ID" value="KFN46216.1"/>
    <property type="molecule type" value="Genomic_DNA"/>
</dbReference>
<dbReference type="STRING" id="1384054.N790_02110"/>
<evidence type="ECO:0000313" key="2">
    <source>
        <dbReference type="Proteomes" id="UP000029392"/>
    </source>
</evidence>
<dbReference type="Proteomes" id="UP000029392">
    <property type="component" value="Unassembled WGS sequence"/>
</dbReference>
<dbReference type="AlphaFoldDB" id="A0A091B3C7"/>
<evidence type="ECO:0000313" key="1">
    <source>
        <dbReference type="EMBL" id="KFN46216.1"/>
    </source>
</evidence>
<name>A0A091B3C7_9GAMM</name>